<name>A0A5B7I9K4_PORTR</name>
<evidence type="ECO:0000313" key="2">
    <source>
        <dbReference type="Proteomes" id="UP000324222"/>
    </source>
</evidence>
<evidence type="ECO:0000313" key="1">
    <source>
        <dbReference type="EMBL" id="MPC78865.1"/>
    </source>
</evidence>
<keyword evidence="2" id="KW-1185">Reference proteome</keyword>
<organism evidence="1 2">
    <name type="scientific">Portunus trituberculatus</name>
    <name type="common">Swimming crab</name>
    <name type="synonym">Neptunus trituberculatus</name>
    <dbReference type="NCBI Taxonomy" id="210409"/>
    <lineage>
        <taxon>Eukaryota</taxon>
        <taxon>Metazoa</taxon>
        <taxon>Ecdysozoa</taxon>
        <taxon>Arthropoda</taxon>
        <taxon>Crustacea</taxon>
        <taxon>Multicrustacea</taxon>
        <taxon>Malacostraca</taxon>
        <taxon>Eumalacostraca</taxon>
        <taxon>Eucarida</taxon>
        <taxon>Decapoda</taxon>
        <taxon>Pleocyemata</taxon>
        <taxon>Brachyura</taxon>
        <taxon>Eubrachyura</taxon>
        <taxon>Portunoidea</taxon>
        <taxon>Portunidae</taxon>
        <taxon>Portuninae</taxon>
        <taxon>Portunus</taxon>
    </lineage>
</organism>
<sequence>MNIIILLHFHFKSKCCEFYARSDSVGHLQPPVPGPSRLGWRAEERWGGHGILTWEMNGQPTLINK</sequence>
<accession>A0A5B7I9K4</accession>
<comment type="caution">
    <text evidence="1">The sequence shown here is derived from an EMBL/GenBank/DDBJ whole genome shotgun (WGS) entry which is preliminary data.</text>
</comment>
<protein>
    <submittedName>
        <fullName evidence="1">Uncharacterized protein</fullName>
    </submittedName>
</protein>
<dbReference type="Proteomes" id="UP000324222">
    <property type="component" value="Unassembled WGS sequence"/>
</dbReference>
<gene>
    <name evidence="1" type="ORF">E2C01_073367</name>
</gene>
<dbReference type="AlphaFoldDB" id="A0A5B7I9K4"/>
<proteinExistence type="predicted"/>
<dbReference type="EMBL" id="VSRR010049569">
    <property type="protein sequence ID" value="MPC78865.1"/>
    <property type="molecule type" value="Genomic_DNA"/>
</dbReference>
<reference evidence="1 2" key="1">
    <citation type="submission" date="2019-05" db="EMBL/GenBank/DDBJ databases">
        <title>Another draft genome of Portunus trituberculatus and its Hox gene families provides insights of decapod evolution.</title>
        <authorList>
            <person name="Jeong J.-H."/>
            <person name="Song I."/>
            <person name="Kim S."/>
            <person name="Choi T."/>
            <person name="Kim D."/>
            <person name="Ryu S."/>
            <person name="Kim W."/>
        </authorList>
    </citation>
    <scope>NUCLEOTIDE SEQUENCE [LARGE SCALE GENOMIC DNA]</scope>
    <source>
        <tissue evidence="1">Muscle</tissue>
    </source>
</reference>